<sequence>MKKIVIWLFLVVFGLTGCGVTQAFIDLPAPSGGLYPTVQIVQTIGDTQNVSLQSPVLTLKYGETGSGAGSMAYEAVTLTQTNINGTMLETSWGDWLESNIKTTESYDPDGKLIEGRVLMNLPDASILQWFGGCFSCTIDRSRLILQYIAPEPGREPVLSTVYYLEEWGLSSKDVLALGQWAVWENPSSLFPGYTEWGFWENTSSPFTQVTSALSLAKTNLKSVPPTLAVRDEDSIREIIGRQSGLRIYQNGNLVGQVLFTYKNNWGRMPNTEFIGKGALSRVEITMNDSCYAVSVLSPALSPRPTSLFVFEDCGVAEAVENTSSWTVLYDQIRNEQIPGVYFAIYANGYIGKITSSTSDGPVDIGEGGGVFYSVIGQPVNEDFIEARQNLSFMGLGGIKASGFYYATSNVSGNGIDYYLATLILATAPEDLAMRSFGHDIGVLDRVGMPTVVE</sequence>
<protein>
    <submittedName>
        <fullName evidence="1">Uncharacterized protein</fullName>
    </submittedName>
</protein>
<dbReference type="EMBL" id="LCDA01000001">
    <property type="protein sequence ID" value="KKS43325.1"/>
    <property type="molecule type" value="Genomic_DNA"/>
</dbReference>
<organism evidence="1 2">
    <name type="scientific">Candidatus Collierbacteria bacterium GW2011_GWA2_42_17</name>
    <dbReference type="NCBI Taxonomy" id="1618378"/>
    <lineage>
        <taxon>Bacteria</taxon>
        <taxon>Candidatus Collieribacteriota</taxon>
    </lineage>
</organism>
<evidence type="ECO:0000313" key="2">
    <source>
        <dbReference type="Proteomes" id="UP000033854"/>
    </source>
</evidence>
<name>A0A0G0Z3L1_9BACT</name>
<evidence type="ECO:0000313" key="1">
    <source>
        <dbReference type="EMBL" id="KKS43325.1"/>
    </source>
</evidence>
<gene>
    <name evidence="1" type="ORF">UV06_C0001G0059</name>
</gene>
<accession>A0A0G0Z3L1</accession>
<reference evidence="1 2" key="1">
    <citation type="journal article" date="2015" name="Nature">
        <title>rRNA introns, odd ribosomes, and small enigmatic genomes across a large radiation of phyla.</title>
        <authorList>
            <person name="Brown C.T."/>
            <person name="Hug L.A."/>
            <person name="Thomas B.C."/>
            <person name="Sharon I."/>
            <person name="Castelle C.J."/>
            <person name="Singh A."/>
            <person name="Wilkins M.J."/>
            <person name="Williams K.H."/>
            <person name="Banfield J.F."/>
        </authorList>
    </citation>
    <scope>NUCLEOTIDE SEQUENCE [LARGE SCALE GENOMIC DNA]</scope>
</reference>
<dbReference type="Proteomes" id="UP000033854">
    <property type="component" value="Unassembled WGS sequence"/>
</dbReference>
<dbReference type="AlphaFoldDB" id="A0A0G0Z3L1"/>
<proteinExistence type="predicted"/>
<comment type="caution">
    <text evidence="1">The sequence shown here is derived from an EMBL/GenBank/DDBJ whole genome shotgun (WGS) entry which is preliminary data.</text>
</comment>
<dbReference type="PROSITE" id="PS51257">
    <property type="entry name" value="PROKAR_LIPOPROTEIN"/>
    <property type="match status" value="1"/>
</dbReference>